<feature type="region of interest" description="Disordered" evidence="1">
    <location>
        <begin position="141"/>
        <end position="168"/>
    </location>
</feature>
<keyword evidence="3" id="KW-1185">Reference proteome</keyword>
<accession>A0AAF1BP47</accession>
<dbReference type="EMBL" id="CP086719">
    <property type="protein sequence ID" value="WOO85065.1"/>
    <property type="molecule type" value="Genomic_DNA"/>
</dbReference>
<feature type="compositionally biased region" description="Basic and acidic residues" evidence="1">
    <location>
        <begin position="141"/>
        <end position="150"/>
    </location>
</feature>
<feature type="compositionally biased region" description="Basic and acidic residues" evidence="1">
    <location>
        <begin position="53"/>
        <end position="70"/>
    </location>
</feature>
<evidence type="ECO:0000313" key="3">
    <source>
        <dbReference type="Proteomes" id="UP000827549"/>
    </source>
</evidence>
<protein>
    <submittedName>
        <fullName evidence="2">Uncharacterized protein</fullName>
    </submittedName>
</protein>
<proteinExistence type="predicted"/>
<evidence type="ECO:0000256" key="1">
    <source>
        <dbReference type="SAM" id="MobiDB-lite"/>
    </source>
</evidence>
<name>A0AAF1BP47_9TREE</name>
<gene>
    <name evidence="2" type="ORF">LOC62_06G008566</name>
</gene>
<reference evidence="2" key="1">
    <citation type="submission" date="2023-10" db="EMBL/GenBank/DDBJ databases">
        <authorList>
            <person name="Noh H."/>
        </authorList>
    </citation>
    <scope>NUCLEOTIDE SEQUENCE</scope>
    <source>
        <strain evidence="2">DUCC4014</strain>
    </source>
</reference>
<organism evidence="2 3">
    <name type="scientific">Vanrija pseudolonga</name>
    <dbReference type="NCBI Taxonomy" id="143232"/>
    <lineage>
        <taxon>Eukaryota</taxon>
        <taxon>Fungi</taxon>
        <taxon>Dikarya</taxon>
        <taxon>Basidiomycota</taxon>
        <taxon>Agaricomycotina</taxon>
        <taxon>Tremellomycetes</taxon>
        <taxon>Trichosporonales</taxon>
        <taxon>Trichosporonaceae</taxon>
        <taxon>Vanrija</taxon>
    </lineage>
</organism>
<feature type="compositionally biased region" description="Pro residues" evidence="1">
    <location>
        <begin position="159"/>
        <end position="168"/>
    </location>
</feature>
<feature type="region of interest" description="Disordered" evidence="1">
    <location>
        <begin position="24"/>
        <end position="79"/>
    </location>
</feature>
<dbReference type="AlphaFoldDB" id="A0AAF1BP47"/>
<dbReference type="Proteomes" id="UP000827549">
    <property type="component" value="Chromosome 6"/>
</dbReference>
<dbReference type="GeneID" id="87811730"/>
<evidence type="ECO:0000313" key="2">
    <source>
        <dbReference type="EMBL" id="WOO85065.1"/>
    </source>
</evidence>
<dbReference type="RefSeq" id="XP_062631091.1">
    <property type="nucleotide sequence ID" value="XM_062775107.1"/>
</dbReference>
<sequence length="281" mass="31205">MSDLILGQTAPARAISDIDITTRTALDTWRGPSRRPGPPLPLPTRAEGLAQRRRMEESPVGRYMAAKDRAAPPSPERPLPPITPADAAVIEAMVQATLDMGRDADADATTLRPTMARLYFSKREVAEIKWRNKAEQAQRAHSAQWREAHPRTGLFSRGPPTPPLPPPPPFNPDILGEYKHMLHGGGMYGGPVPGCTYCAPMLAARERLAREFDDNQAALRAARERRWARRVAEWRGPEVYDHARAAAVADRFGVGWDELQGGAAWDEAEAEWDRLHPYSQD</sequence>